<dbReference type="InterPro" id="IPR001460">
    <property type="entry name" value="PCN-bd_Tpept"/>
</dbReference>
<protein>
    <submittedName>
        <fullName evidence="4">Unannotated protein</fullName>
    </submittedName>
</protein>
<evidence type="ECO:0000313" key="4">
    <source>
        <dbReference type="EMBL" id="CAB4962108.1"/>
    </source>
</evidence>
<dbReference type="AlphaFoldDB" id="A0A6J7L045"/>
<keyword evidence="1" id="KW-0328">Glycosyltransferase</keyword>
<dbReference type="SUPFAM" id="SSF56601">
    <property type="entry name" value="beta-lactamase/transpeptidase-like"/>
    <property type="match status" value="1"/>
</dbReference>
<dbReference type="Pfam" id="PF00905">
    <property type="entry name" value="Transpeptidase"/>
    <property type="match status" value="1"/>
</dbReference>
<evidence type="ECO:0000256" key="2">
    <source>
        <dbReference type="ARBA" id="ARBA00022679"/>
    </source>
</evidence>
<reference evidence="4" key="1">
    <citation type="submission" date="2020-05" db="EMBL/GenBank/DDBJ databases">
        <authorList>
            <person name="Chiriac C."/>
            <person name="Salcher M."/>
            <person name="Ghai R."/>
            <person name="Kavagutti S V."/>
        </authorList>
    </citation>
    <scope>NUCLEOTIDE SEQUENCE</scope>
</reference>
<dbReference type="PANTHER" id="PTHR32282:SF34">
    <property type="entry name" value="PENICILLIN-BINDING PROTEIN 1A"/>
    <property type="match status" value="1"/>
</dbReference>
<dbReference type="InterPro" id="IPR050396">
    <property type="entry name" value="Glycosyltr_51/Transpeptidase"/>
</dbReference>
<dbReference type="GO" id="GO:0008955">
    <property type="term" value="F:peptidoglycan glycosyltransferase activity"/>
    <property type="evidence" value="ECO:0007669"/>
    <property type="project" value="TreeGrafter"/>
</dbReference>
<evidence type="ECO:0000259" key="3">
    <source>
        <dbReference type="Pfam" id="PF00905"/>
    </source>
</evidence>
<name>A0A6J7L045_9ZZZZ</name>
<dbReference type="GO" id="GO:0008658">
    <property type="term" value="F:penicillin binding"/>
    <property type="evidence" value="ECO:0007669"/>
    <property type="project" value="InterPro"/>
</dbReference>
<accession>A0A6J7L045</accession>
<dbReference type="EMBL" id="CAFBNS010000095">
    <property type="protein sequence ID" value="CAB4962108.1"/>
    <property type="molecule type" value="Genomic_DNA"/>
</dbReference>
<dbReference type="InterPro" id="IPR012338">
    <property type="entry name" value="Beta-lactam/transpept-like"/>
</dbReference>
<sequence length="268" mass="28431">MYDDIGAQKPYPVFNYSNEQFGDIDLLEATAHSVNTIFVPLGMKAGVENVVDAARRAGIPSSVEMIATPSISLGVSSPHVIDVANAYATFAANGLYSKPFIIKEVLGSNGGIFYQGSISTQQVFQPNIIADLTYALEQVPIRGTSAWALSSFGRPSAGKTGTTTNNGAAWYNGYVPQLATSVAMFRTDATLSLNGIGGLRSVTGGTYPAMIWNAYMKKALKGLPIERFPEPANVNGIEPINMVDAVPTLDPSLAIPTPTPTPTPTKKR</sequence>
<dbReference type="GO" id="GO:0009252">
    <property type="term" value="P:peptidoglycan biosynthetic process"/>
    <property type="evidence" value="ECO:0007669"/>
    <property type="project" value="TreeGrafter"/>
</dbReference>
<gene>
    <name evidence="4" type="ORF">UFOPK3874_00594</name>
</gene>
<organism evidence="4">
    <name type="scientific">freshwater metagenome</name>
    <dbReference type="NCBI Taxonomy" id="449393"/>
    <lineage>
        <taxon>unclassified sequences</taxon>
        <taxon>metagenomes</taxon>
        <taxon>ecological metagenomes</taxon>
    </lineage>
</organism>
<feature type="domain" description="Penicillin-binding protein transpeptidase" evidence="3">
    <location>
        <begin position="14"/>
        <end position="183"/>
    </location>
</feature>
<dbReference type="GO" id="GO:0030288">
    <property type="term" value="C:outer membrane-bounded periplasmic space"/>
    <property type="evidence" value="ECO:0007669"/>
    <property type="project" value="TreeGrafter"/>
</dbReference>
<keyword evidence="2" id="KW-0808">Transferase</keyword>
<dbReference type="PANTHER" id="PTHR32282">
    <property type="entry name" value="BINDING PROTEIN TRANSPEPTIDASE, PUTATIVE-RELATED"/>
    <property type="match status" value="1"/>
</dbReference>
<evidence type="ECO:0000256" key="1">
    <source>
        <dbReference type="ARBA" id="ARBA00022676"/>
    </source>
</evidence>
<proteinExistence type="predicted"/>
<dbReference type="Gene3D" id="3.40.710.10">
    <property type="entry name" value="DD-peptidase/beta-lactamase superfamily"/>
    <property type="match status" value="1"/>
</dbReference>